<dbReference type="Pfam" id="PF00501">
    <property type="entry name" value="AMP-binding"/>
    <property type="match status" value="1"/>
</dbReference>
<keyword evidence="5" id="KW-1185">Reference proteome</keyword>
<sequence length="562" mass="61424">MRKKAVSRSSADSSKIRMLTSKSFRNLGSHPCNWSRFDVHNGSRNCEGSPAMAGRHAIWQQSPAPIPPASFNLARHALCPSTAGSDSDILLEIVTSAAEAPEAFTRADLQNAVMATMTGLAARGLRPGDRCFVCLGNSLDFPIAFFAASGMGALPVPVSPMATLRELQVMHETLSPRLTIAENDRELPSSATRLPLAEFRQMRGERPSEFAETCANDPAYIVFTSGTGGRPKAVVHAHRAAFARRMMWQDWYGLRAGDRMLHAGAFNWTYTLGAGLMDPWAIGATALIYTGRQYPGVWADLAERFSPTLFAAAPGVYRQILKPDVFRPEAFRTLRHGLAAGEAMPNSIRVIWETETGLPLLEALGMSEVSTYISQSPEQPELYRPQTGRSVAILEDDTARPTAWDMPGRLAVSKEDPGLMLGYWQDGKPSLPSQNGWFITGDRAAMREDGHITYLGRGDALLTTGGYRIAPAEVEAVLTSHPAVAEACVLSLPVRADVSVLAAFLVPHFTIADEDLSRHCAQMLARYKQPRKFVFLDALPRTARGKVDRHALMEAHGWKEPA</sequence>
<dbReference type="Gene3D" id="3.40.50.12780">
    <property type="entry name" value="N-terminal domain of ligase-like"/>
    <property type="match status" value="1"/>
</dbReference>
<evidence type="ECO:0000259" key="3">
    <source>
        <dbReference type="Pfam" id="PF13193"/>
    </source>
</evidence>
<evidence type="ECO:0000256" key="1">
    <source>
        <dbReference type="ARBA" id="ARBA00022598"/>
    </source>
</evidence>
<dbReference type="SUPFAM" id="SSF56801">
    <property type="entry name" value="Acetyl-CoA synthetase-like"/>
    <property type="match status" value="1"/>
</dbReference>
<dbReference type="CDD" id="cd04433">
    <property type="entry name" value="AFD_class_I"/>
    <property type="match status" value="1"/>
</dbReference>
<name>A0A6P1SY74_9RHOB</name>
<reference evidence="4 5" key="1">
    <citation type="submission" date="2019-12" db="EMBL/GenBank/DDBJ databases">
        <title>Complete genome sequence of Algicella marina strain 9Alg 56(T) isolated from the red alga Tichocarpus crinitus.</title>
        <authorList>
            <person name="Kim S.-G."/>
            <person name="Nedashkovskaya O.I."/>
        </authorList>
    </citation>
    <scope>NUCLEOTIDE SEQUENCE [LARGE SCALE GENOMIC DNA]</scope>
    <source>
        <strain evidence="4 5">9Alg 56</strain>
    </source>
</reference>
<dbReference type="Proteomes" id="UP000464495">
    <property type="component" value="Chromosome"/>
</dbReference>
<dbReference type="Gene3D" id="3.30.300.30">
    <property type="match status" value="1"/>
</dbReference>
<dbReference type="GO" id="GO:0016878">
    <property type="term" value="F:acid-thiol ligase activity"/>
    <property type="evidence" value="ECO:0007669"/>
    <property type="project" value="TreeGrafter"/>
</dbReference>
<dbReference type="GO" id="GO:0044550">
    <property type="term" value="P:secondary metabolite biosynthetic process"/>
    <property type="evidence" value="ECO:0007669"/>
    <property type="project" value="TreeGrafter"/>
</dbReference>
<feature type="domain" description="AMP-binding enzyme C-terminal" evidence="3">
    <location>
        <begin position="473"/>
        <end position="546"/>
    </location>
</feature>
<dbReference type="InterPro" id="IPR045851">
    <property type="entry name" value="AMP-bd_C_sf"/>
</dbReference>
<proteinExistence type="predicted"/>
<dbReference type="InterPro" id="IPR025110">
    <property type="entry name" value="AMP-bd_C"/>
</dbReference>
<dbReference type="Pfam" id="PF13193">
    <property type="entry name" value="AMP-binding_C"/>
    <property type="match status" value="1"/>
</dbReference>
<dbReference type="EMBL" id="CP046620">
    <property type="protein sequence ID" value="QHQ34697.1"/>
    <property type="molecule type" value="Genomic_DNA"/>
</dbReference>
<feature type="domain" description="AMP-dependent synthetase/ligase" evidence="2">
    <location>
        <begin position="101"/>
        <end position="424"/>
    </location>
</feature>
<dbReference type="KEGG" id="amaq:GO499_05570"/>
<dbReference type="PANTHER" id="PTHR43352:SF1">
    <property type="entry name" value="ANTHRANILATE--COA LIGASE"/>
    <property type="match status" value="1"/>
</dbReference>
<protein>
    <submittedName>
        <fullName evidence="4">AMP-binding protein</fullName>
    </submittedName>
</protein>
<accession>A0A6P1SY74</accession>
<keyword evidence="1" id="KW-0436">Ligase</keyword>
<organism evidence="4 5">
    <name type="scientific">Algicella marina</name>
    <dbReference type="NCBI Taxonomy" id="2683284"/>
    <lineage>
        <taxon>Bacteria</taxon>
        <taxon>Pseudomonadati</taxon>
        <taxon>Pseudomonadota</taxon>
        <taxon>Alphaproteobacteria</taxon>
        <taxon>Rhodobacterales</taxon>
        <taxon>Paracoccaceae</taxon>
        <taxon>Algicella</taxon>
    </lineage>
</organism>
<dbReference type="AlphaFoldDB" id="A0A6P1SY74"/>
<gene>
    <name evidence="4" type="ORF">GO499_05570</name>
</gene>
<dbReference type="InterPro" id="IPR042099">
    <property type="entry name" value="ANL_N_sf"/>
</dbReference>
<evidence type="ECO:0000313" key="4">
    <source>
        <dbReference type="EMBL" id="QHQ34697.1"/>
    </source>
</evidence>
<evidence type="ECO:0000259" key="2">
    <source>
        <dbReference type="Pfam" id="PF00501"/>
    </source>
</evidence>
<dbReference type="InterPro" id="IPR000873">
    <property type="entry name" value="AMP-dep_synth/lig_dom"/>
</dbReference>
<dbReference type="PANTHER" id="PTHR43352">
    <property type="entry name" value="ACETYL-COA SYNTHETASE"/>
    <property type="match status" value="1"/>
</dbReference>
<evidence type="ECO:0000313" key="5">
    <source>
        <dbReference type="Proteomes" id="UP000464495"/>
    </source>
</evidence>